<keyword evidence="3" id="KW-1185">Reference proteome</keyword>
<protein>
    <submittedName>
        <fullName evidence="2">DUF397 domain-containing protein</fullName>
    </submittedName>
</protein>
<gene>
    <name evidence="2" type="ORF">LZ495_32765</name>
</gene>
<dbReference type="InterPro" id="IPR007278">
    <property type="entry name" value="DUF397"/>
</dbReference>
<dbReference type="AlphaFoldDB" id="A0AA41U5I4"/>
<proteinExistence type="predicted"/>
<evidence type="ECO:0000313" key="2">
    <source>
        <dbReference type="EMBL" id="MCF2531962.1"/>
    </source>
</evidence>
<organism evidence="2 3">
    <name type="scientific">Yinghuangia soli</name>
    <dbReference type="NCBI Taxonomy" id="2908204"/>
    <lineage>
        <taxon>Bacteria</taxon>
        <taxon>Bacillati</taxon>
        <taxon>Actinomycetota</taxon>
        <taxon>Actinomycetes</taxon>
        <taxon>Kitasatosporales</taxon>
        <taxon>Streptomycetaceae</taxon>
        <taxon>Yinghuangia</taxon>
    </lineage>
</organism>
<evidence type="ECO:0000259" key="1">
    <source>
        <dbReference type="Pfam" id="PF04149"/>
    </source>
</evidence>
<name>A0AA41U5I4_9ACTN</name>
<comment type="caution">
    <text evidence="2">The sequence shown here is derived from an EMBL/GenBank/DDBJ whole genome shotgun (WGS) entry which is preliminary data.</text>
</comment>
<dbReference type="EMBL" id="JAKFHA010000028">
    <property type="protein sequence ID" value="MCF2531962.1"/>
    <property type="molecule type" value="Genomic_DNA"/>
</dbReference>
<dbReference type="RefSeq" id="WP_235056679.1">
    <property type="nucleotide sequence ID" value="NZ_JAKFHA010000028.1"/>
</dbReference>
<feature type="domain" description="DUF397" evidence="1">
    <location>
        <begin position="8"/>
        <end position="62"/>
    </location>
</feature>
<accession>A0AA41U5I4</accession>
<dbReference type="Pfam" id="PF04149">
    <property type="entry name" value="DUF397"/>
    <property type="match status" value="1"/>
</dbReference>
<evidence type="ECO:0000313" key="3">
    <source>
        <dbReference type="Proteomes" id="UP001165378"/>
    </source>
</evidence>
<sequence>MNDGRDALKWRKSSYSSSQGGECVEVAGSSGRTIPVRDSKDATRGTVDVATAAWASFTNALKR</sequence>
<reference evidence="2" key="1">
    <citation type="submission" date="2022-01" db="EMBL/GenBank/DDBJ databases">
        <title>Genome-Based Taxonomic Classification of the Phylum Actinobacteria.</title>
        <authorList>
            <person name="Gao Y."/>
        </authorList>
    </citation>
    <scope>NUCLEOTIDE SEQUENCE</scope>
    <source>
        <strain evidence="2">KLBMP 8922</strain>
    </source>
</reference>
<dbReference type="Proteomes" id="UP001165378">
    <property type="component" value="Unassembled WGS sequence"/>
</dbReference>